<comment type="similarity">
    <text evidence="1">Belongs to the aldo/keto reductase family.</text>
</comment>
<dbReference type="GO" id="GO:0016491">
    <property type="term" value="F:oxidoreductase activity"/>
    <property type="evidence" value="ECO:0007669"/>
    <property type="project" value="UniProtKB-KW"/>
</dbReference>
<evidence type="ECO:0000256" key="5">
    <source>
        <dbReference type="PIRSR" id="PIRSR000097-3"/>
    </source>
</evidence>
<evidence type="ECO:0000256" key="4">
    <source>
        <dbReference type="PIRSR" id="PIRSR000097-2"/>
    </source>
</evidence>
<protein>
    <submittedName>
        <fullName evidence="7">Aldo/keto reductase</fullName>
    </submittedName>
</protein>
<dbReference type="Pfam" id="PF00248">
    <property type="entry name" value="Aldo_ket_red"/>
    <property type="match status" value="1"/>
</dbReference>
<dbReference type="GeneID" id="36582063"/>
<dbReference type="InterPro" id="IPR018170">
    <property type="entry name" value="Aldo/ket_reductase_CS"/>
</dbReference>
<feature type="site" description="Lowers pKa of active site Tyr" evidence="5">
    <location>
        <position position="91"/>
    </location>
</feature>
<keyword evidence="8" id="KW-1185">Reference proteome</keyword>
<dbReference type="PANTHER" id="PTHR43827:SF13">
    <property type="entry name" value="ALDO_KETO REDUCTASE FAMILY PROTEIN"/>
    <property type="match status" value="1"/>
</dbReference>
<dbReference type="FunFam" id="3.20.20.100:FF:000015">
    <property type="entry name" value="Oxidoreductase, aldo/keto reductase family"/>
    <property type="match status" value="1"/>
</dbReference>
<dbReference type="CDD" id="cd19071">
    <property type="entry name" value="AKR_AKR1-5-like"/>
    <property type="match status" value="1"/>
</dbReference>
<accession>A0A2J6TNN7</accession>
<dbReference type="PRINTS" id="PR00069">
    <property type="entry name" value="ALDKETRDTASE"/>
</dbReference>
<dbReference type="InterPro" id="IPR023210">
    <property type="entry name" value="NADP_OxRdtase_dom"/>
</dbReference>
<dbReference type="EMBL" id="KZ613747">
    <property type="protein sequence ID" value="PMD64630.1"/>
    <property type="molecule type" value="Genomic_DNA"/>
</dbReference>
<dbReference type="Gene3D" id="3.20.20.100">
    <property type="entry name" value="NADP-dependent oxidoreductase domain"/>
    <property type="match status" value="1"/>
</dbReference>
<dbReference type="Proteomes" id="UP000235371">
    <property type="component" value="Unassembled WGS sequence"/>
</dbReference>
<feature type="binding site" evidence="4">
    <location>
        <position position="123"/>
    </location>
    <ligand>
        <name>substrate</name>
    </ligand>
</feature>
<keyword evidence="2" id="KW-0560">Oxidoreductase</keyword>
<dbReference type="SUPFAM" id="SSF51430">
    <property type="entry name" value="NAD(P)-linked oxidoreductase"/>
    <property type="match status" value="1"/>
</dbReference>
<dbReference type="RefSeq" id="XP_024741534.1">
    <property type="nucleotide sequence ID" value="XM_024873983.1"/>
</dbReference>
<organism evidence="7 8">
    <name type="scientific">Hyaloscypha bicolor E</name>
    <dbReference type="NCBI Taxonomy" id="1095630"/>
    <lineage>
        <taxon>Eukaryota</taxon>
        <taxon>Fungi</taxon>
        <taxon>Dikarya</taxon>
        <taxon>Ascomycota</taxon>
        <taxon>Pezizomycotina</taxon>
        <taxon>Leotiomycetes</taxon>
        <taxon>Helotiales</taxon>
        <taxon>Hyaloscyphaceae</taxon>
        <taxon>Hyaloscypha</taxon>
        <taxon>Hyaloscypha bicolor</taxon>
    </lineage>
</organism>
<dbReference type="STRING" id="1095630.A0A2J6TNN7"/>
<feature type="active site" description="Proton donor" evidence="3">
    <location>
        <position position="57"/>
    </location>
</feature>
<evidence type="ECO:0000256" key="2">
    <source>
        <dbReference type="ARBA" id="ARBA00023002"/>
    </source>
</evidence>
<dbReference type="PANTHER" id="PTHR43827">
    <property type="entry name" value="2,5-DIKETO-D-GLUCONIC ACID REDUCTASE"/>
    <property type="match status" value="1"/>
</dbReference>
<name>A0A2J6TNN7_9HELO</name>
<dbReference type="PIRSF" id="PIRSF000097">
    <property type="entry name" value="AKR"/>
    <property type="match status" value="1"/>
</dbReference>
<feature type="domain" description="NADP-dependent oxidoreductase" evidence="6">
    <location>
        <begin position="33"/>
        <end position="276"/>
    </location>
</feature>
<evidence type="ECO:0000259" key="6">
    <source>
        <dbReference type="Pfam" id="PF00248"/>
    </source>
</evidence>
<dbReference type="InterPro" id="IPR020471">
    <property type="entry name" value="AKR"/>
</dbReference>
<sequence>MASSSNYSLASTIKLNNGLEMPRIHLGVYMTSGSETSRAVTHALSAGYRAFDSAEWYVNEREVGSAINSYLSSSANDGLGLQRQEVWFTTKLKTNSSYDATTKAIKRSLERSKLAYLDLYLLHSPYGGKEKRLECWRAVEDAIEEGVVRAGGVSNFGVRHLQELLDSKPRIIPAVNQIEVHPFNTQPDITSFCREHNIVVEAYAPLARALRMKHPKIVELSRKYKCEPAQLMVRWSLQKGYVPLPKSVQKGRIVSNAKVEGFEIEEGDMEALDGLDEHLVTDWDPTGAD</sequence>
<gene>
    <name evidence="7" type="ORF">K444DRAFT_519715</name>
</gene>
<evidence type="ECO:0000256" key="3">
    <source>
        <dbReference type="PIRSR" id="PIRSR000097-1"/>
    </source>
</evidence>
<dbReference type="InterPro" id="IPR036812">
    <property type="entry name" value="NAD(P)_OxRdtase_dom_sf"/>
</dbReference>
<evidence type="ECO:0000256" key="1">
    <source>
        <dbReference type="ARBA" id="ARBA00007905"/>
    </source>
</evidence>
<evidence type="ECO:0000313" key="7">
    <source>
        <dbReference type="EMBL" id="PMD64630.1"/>
    </source>
</evidence>
<proteinExistence type="inferred from homology"/>
<dbReference type="InParanoid" id="A0A2J6TNN7"/>
<reference evidence="7 8" key="1">
    <citation type="submission" date="2016-04" db="EMBL/GenBank/DDBJ databases">
        <title>A degradative enzymes factory behind the ericoid mycorrhizal symbiosis.</title>
        <authorList>
            <consortium name="DOE Joint Genome Institute"/>
            <person name="Martino E."/>
            <person name="Morin E."/>
            <person name="Grelet G."/>
            <person name="Kuo A."/>
            <person name="Kohler A."/>
            <person name="Daghino S."/>
            <person name="Barry K."/>
            <person name="Choi C."/>
            <person name="Cichocki N."/>
            <person name="Clum A."/>
            <person name="Copeland A."/>
            <person name="Hainaut M."/>
            <person name="Haridas S."/>
            <person name="Labutti K."/>
            <person name="Lindquist E."/>
            <person name="Lipzen A."/>
            <person name="Khouja H.-R."/>
            <person name="Murat C."/>
            <person name="Ohm R."/>
            <person name="Olson A."/>
            <person name="Spatafora J."/>
            <person name="Veneault-Fourrey C."/>
            <person name="Henrissat B."/>
            <person name="Grigoriev I."/>
            <person name="Martin F."/>
            <person name="Perotto S."/>
        </authorList>
    </citation>
    <scope>NUCLEOTIDE SEQUENCE [LARGE SCALE GENOMIC DNA]</scope>
    <source>
        <strain evidence="7 8">E</strain>
    </source>
</reference>
<dbReference type="FunCoup" id="A0A2J6TNN7">
    <property type="interactions" value="123"/>
</dbReference>
<dbReference type="PROSITE" id="PS00798">
    <property type="entry name" value="ALDOKETO_REDUCTASE_1"/>
    <property type="match status" value="1"/>
</dbReference>
<evidence type="ECO:0000313" key="8">
    <source>
        <dbReference type="Proteomes" id="UP000235371"/>
    </source>
</evidence>
<dbReference type="AlphaFoldDB" id="A0A2J6TNN7"/>
<dbReference type="OrthoDB" id="416253at2759"/>
<dbReference type="PROSITE" id="PS00063">
    <property type="entry name" value="ALDOKETO_REDUCTASE_3"/>
    <property type="match status" value="1"/>
</dbReference>